<sequence length="402" mass="42660">MMICVSRFAVALLSLASFSDAIAYTTPRPTTVEDDLARVEDGWTPKPTEGPLLELLKRDNALPDTCGWYLEGTSSREITCPKGTCMLFTPSGIVGMAGCCTSSLVGSKMDYQNCGWVNKCYDYSEYKGAKCTGDCLSNQFHRVCTDVASPYCLSWTYPAPAVRDYGCGTASHSTWIAIQNNIRDDYAGTNTANLPYIPVAATVTGWQANAKGSGTPSSRSGTGTSTSLSSTAKPSAGVTIVGLIAIIVAVVLCLCCCGGIITFCLVRRKRNKAKLNNPSGVAGGAVTAQQAIPLMHQQQGNIVSPPGQYGQQQPGYFPQGQMPQTGAAAGYYNEDPTKVNAMMGVQQVPTPMSTPGTPAPQYQQAYPVYNQQQPQLPRQNVAELHSTPVVRAPDGGHVAELG</sequence>
<keyword evidence="5" id="KW-1185">Reference proteome</keyword>
<reference evidence="4" key="1">
    <citation type="journal article" date="2020" name="Stud. Mycol.">
        <title>101 Dothideomycetes genomes: a test case for predicting lifestyles and emergence of pathogens.</title>
        <authorList>
            <person name="Haridas S."/>
            <person name="Albert R."/>
            <person name="Binder M."/>
            <person name="Bloem J."/>
            <person name="Labutti K."/>
            <person name="Salamov A."/>
            <person name="Andreopoulos B."/>
            <person name="Baker S."/>
            <person name="Barry K."/>
            <person name="Bills G."/>
            <person name="Bluhm B."/>
            <person name="Cannon C."/>
            <person name="Castanera R."/>
            <person name="Culley D."/>
            <person name="Daum C."/>
            <person name="Ezra D."/>
            <person name="Gonzalez J."/>
            <person name="Henrissat B."/>
            <person name="Kuo A."/>
            <person name="Liang C."/>
            <person name="Lipzen A."/>
            <person name="Lutzoni F."/>
            <person name="Magnuson J."/>
            <person name="Mondo S."/>
            <person name="Nolan M."/>
            <person name="Ohm R."/>
            <person name="Pangilinan J."/>
            <person name="Park H.-J."/>
            <person name="Ramirez L."/>
            <person name="Alfaro M."/>
            <person name="Sun H."/>
            <person name="Tritt A."/>
            <person name="Yoshinaga Y."/>
            <person name="Zwiers L.-H."/>
            <person name="Turgeon B."/>
            <person name="Goodwin S."/>
            <person name="Spatafora J."/>
            <person name="Crous P."/>
            <person name="Grigoriev I."/>
        </authorList>
    </citation>
    <scope>NUCLEOTIDE SEQUENCE</scope>
    <source>
        <strain evidence="4">CBS 130266</strain>
    </source>
</reference>
<dbReference type="OrthoDB" id="5347452at2759"/>
<dbReference type="AlphaFoldDB" id="A0A9P4P401"/>
<evidence type="ECO:0000256" key="3">
    <source>
        <dbReference type="SAM" id="SignalP"/>
    </source>
</evidence>
<protein>
    <recommendedName>
        <fullName evidence="6">Transmembrane protein</fullName>
    </recommendedName>
</protein>
<comment type="caution">
    <text evidence="4">The sequence shown here is derived from an EMBL/GenBank/DDBJ whole genome shotgun (WGS) entry which is preliminary data.</text>
</comment>
<keyword evidence="2" id="KW-0812">Transmembrane</keyword>
<proteinExistence type="predicted"/>
<feature type="chain" id="PRO_5040379068" description="Transmembrane protein" evidence="3">
    <location>
        <begin position="24"/>
        <end position="402"/>
    </location>
</feature>
<keyword evidence="2" id="KW-1133">Transmembrane helix</keyword>
<evidence type="ECO:0000256" key="1">
    <source>
        <dbReference type="SAM" id="MobiDB-lite"/>
    </source>
</evidence>
<evidence type="ECO:0008006" key="6">
    <source>
        <dbReference type="Google" id="ProtNLM"/>
    </source>
</evidence>
<gene>
    <name evidence="4" type="ORF">EJ08DRAFT_234216</name>
</gene>
<evidence type="ECO:0000313" key="4">
    <source>
        <dbReference type="EMBL" id="KAF2436308.1"/>
    </source>
</evidence>
<dbReference type="Proteomes" id="UP000800235">
    <property type="component" value="Unassembled WGS sequence"/>
</dbReference>
<keyword evidence="2" id="KW-0472">Membrane</keyword>
<evidence type="ECO:0000256" key="2">
    <source>
        <dbReference type="SAM" id="Phobius"/>
    </source>
</evidence>
<feature type="transmembrane region" description="Helical" evidence="2">
    <location>
        <begin position="240"/>
        <end position="266"/>
    </location>
</feature>
<accession>A0A9P4P401</accession>
<keyword evidence="3" id="KW-0732">Signal</keyword>
<feature type="compositionally biased region" description="Low complexity" evidence="1">
    <location>
        <begin position="212"/>
        <end position="232"/>
    </location>
</feature>
<evidence type="ECO:0000313" key="5">
    <source>
        <dbReference type="Proteomes" id="UP000800235"/>
    </source>
</evidence>
<organism evidence="4 5">
    <name type="scientific">Tothia fuscella</name>
    <dbReference type="NCBI Taxonomy" id="1048955"/>
    <lineage>
        <taxon>Eukaryota</taxon>
        <taxon>Fungi</taxon>
        <taxon>Dikarya</taxon>
        <taxon>Ascomycota</taxon>
        <taxon>Pezizomycotina</taxon>
        <taxon>Dothideomycetes</taxon>
        <taxon>Pleosporomycetidae</taxon>
        <taxon>Venturiales</taxon>
        <taxon>Cylindrosympodiaceae</taxon>
        <taxon>Tothia</taxon>
    </lineage>
</organism>
<feature type="region of interest" description="Disordered" evidence="1">
    <location>
        <begin position="210"/>
        <end position="232"/>
    </location>
</feature>
<name>A0A9P4P401_9PEZI</name>
<dbReference type="EMBL" id="MU007011">
    <property type="protein sequence ID" value="KAF2436308.1"/>
    <property type="molecule type" value="Genomic_DNA"/>
</dbReference>
<feature type="signal peptide" evidence="3">
    <location>
        <begin position="1"/>
        <end position="23"/>
    </location>
</feature>